<evidence type="ECO:0000313" key="8">
    <source>
        <dbReference type="EMBL" id="NWJ10414.1"/>
    </source>
</evidence>
<evidence type="ECO:0000259" key="7">
    <source>
        <dbReference type="PROSITE" id="PS50221"/>
    </source>
</evidence>
<reference evidence="8 9" key="1">
    <citation type="submission" date="2019-09" db="EMBL/GenBank/DDBJ databases">
        <title>Bird 10,000 Genomes (B10K) Project - Family phase.</title>
        <authorList>
            <person name="Zhang G."/>
        </authorList>
    </citation>
    <scope>NUCLEOTIDE SEQUENCE [LARGE SCALE GENOMIC DNA]</scope>
    <source>
        <strain evidence="8">B10K-MSB-37135</strain>
        <tissue evidence="8">Heart</tissue>
    </source>
</reference>
<feature type="domain" description="GAIN-B" evidence="7">
    <location>
        <begin position="1"/>
        <end position="53"/>
    </location>
</feature>
<dbReference type="GO" id="GO:0005886">
    <property type="term" value="C:plasma membrane"/>
    <property type="evidence" value="ECO:0007669"/>
    <property type="project" value="TreeGrafter"/>
</dbReference>
<name>A0A7K4M0C4_9AVES</name>
<feature type="non-terminal residue" evidence="8">
    <location>
        <position position="1"/>
    </location>
</feature>
<dbReference type="InterPro" id="IPR057244">
    <property type="entry name" value="GAIN_B"/>
</dbReference>
<dbReference type="SMART" id="SM00303">
    <property type="entry name" value="GPS"/>
    <property type="match status" value="1"/>
</dbReference>
<keyword evidence="3 6" id="KW-1133">Transmembrane helix</keyword>
<comment type="subcellular location">
    <subcellularLocation>
        <location evidence="1">Membrane</location>
        <topology evidence="1">Multi-pass membrane protein</topology>
    </subcellularLocation>
</comment>
<feature type="transmembrane region" description="Helical" evidence="6">
    <location>
        <begin position="84"/>
        <end position="107"/>
    </location>
</feature>
<evidence type="ECO:0000256" key="5">
    <source>
        <dbReference type="ARBA" id="ARBA00023157"/>
    </source>
</evidence>
<dbReference type="EMBL" id="VWPW01029637">
    <property type="protein sequence ID" value="NWJ10414.1"/>
    <property type="molecule type" value="Genomic_DNA"/>
</dbReference>
<evidence type="ECO:0000256" key="6">
    <source>
        <dbReference type="SAM" id="Phobius"/>
    </source>
</evidence>
<proteinExistence type="predicted"/>
<evidence type="ECO:0000256" key="4">
    <source>
        <dbReference type="ARBA" id="ARBA00023136"/>
    </source>
</evidence>
<keyword evidence="5" id="KW-1015">Disulfide bond</keyword>
<evidence type="ECO:0000256" key="3">
    <source>
        <dbReference type="ARBA" id="ARBA00022989"/>
    </source>
</evidence>
<dbReference type="GO" id="GO:0007189">
    <property type="term" value="P:adenylate cyclase-activating G protein-coupled receptor signaling pathway"/>
    <property type="evidence" value="ECO:0007669"/>
    <property type="project" value="TreeGrafter"/>
</dbReference>
<gene>
    <name evidence="8" type="primary">Adgre4</name>
    <name evidence="8" type="ORF">CRYUND_R15248</name>
</gene>
<evidence type="ECO:0000256" key="2">
    <source>
        <dbReference type="ARBA" id="ARBA00022692"/>
    </source>
</evidence>
<evidence type="ECO:0000313" key="9">
    <source>
        <dbReference type="Proteomes" id="UP000534426"/>
    </source>
</evidence>
<keyword evidence="4 6" id="KW-0472">Membrane</keyword>
<dbReference type="Gene3D" id="2.60.220.50">
    <property type="match status" value="1"/>
</dbReference>
<comment type="caution">
    <text evidence="8">The sequence shown here is derived from an EMBL/GenBank/DDBJ whole genome shotgun (WGS) entry which is preliminary data.</text>
</comment>
<sequence>RADEEARCVSWQPVSARWSEWGCEPLASDNFSTTCGCRHLSSFAVLMAIVDIEVGPVPAPMWFSRPGEGDSGGGALQESFALELVTYVGLSLSVLCLFLAVVTFLLCRSLWNVSVALHLQLSICLLM</sequence>
<dbReference type="InterPro" id="IPR000832">
    <property type="entry name" value="GPCR_2_secretin-like"/>
</dbReference>
<dbReference type="InterPro" id="IPR046338">
    <property type="entry name" value="GAIN_dom_sf"/>
</dbReference>
<dbReference type="AlphaFoldDB" id="A0A7K4M0C4"/>
<accession>A0A7K4M0C4</accession>
<dbReference type="PANTHER" id="PTHR12011">
    <property type="entry name" value="ADHESION G-PROTEIN COUPLED RECEPTOR"/>
    <property type="match status" value="1"/>
</dbReference>
<dbReference type="Gene3D" id="1.20.1070.10">
    <property type="entry name" value="Rhodopsin 7-helix transmembrane proteins"/>
    <property type="match status" value="1"/>
</dbReference>
<dbReference type="GO" id="GO:0004930">
    <property type="term" value="F:G protein-coupled receptor activity"/>
    <property type="evidence" value="ECO:0007669"/>
    <property type="project" value="InterPro"/>
</dbReference>
<dbReference type="PROSITE" id="PS50221">
    <property type="entry name" value="GAIN_B"/>
    <property type="match status" value="1"/>
</dbReference>
<keyword evidence="2 6" id="KW-0812">Transmembrane</keyword>
<dbReference type="Proteomes" id="UP000534426">
    <property type="component" value="Unassembled WGS sequence"/>
</dbReference>
<dbReference type="Pfam" id="PF01825">
    <property type="entry name" value="GPS"/>
    <property type="match status" value="1"/>
</dbReference>
<organism evidence="8 9">
    <name type="scientific">Crypturellus undulatus</name>
    <dbReference type="NCBI Taxonomy" id="48396"/>
    <lineage>
        <taxon>Eukaryota</taxon>
        <taxon>Metazoa</taxon>
        <taxon>Chordata</taxon>
        <taxon>Craniata</taxon>
        <taxon>Vertebrata</taxon>
        <taxon>Euteleostomi</taxon>
        <taxon>Archelosauria</taxon>
        <taxon>Archosauria</taxon>
        <taxon>Dinosauria</taxon>
        <taxon>Saurischia</taxon>
        <taxon>Theropoda</taxon>
        <taxon>Coelurosauria</taxon>
        <taxon>Aves</taxon>
        <taxon>Palaeognathae</taxon>
        <taxon>Tinamiformes</taxon>
        <taxon>Tinamidae</taxon>
        <taxon>Crypturellus</taxon>
    </lineage>
</organism>
<dbReference type="PANTHER" id="PTHR12011:SF433">
    <property type="entry name" value="ADHESION G PROTEIN-COUPLED RECEPTOR E1-LIKE-RELATED"/>
    <property type="match status" value="1"/>
</dbReference>
<dbReference type="Pfam" id="PF00002">
    <property type="entry name" value="7tm_2"/>
    <property type="match status" value="1"/>
</dbReference>
<feature type="non-terminal residue" evidence="8">
    <location>
        <position position="127"/>
    </location>
</feature>
<protein>
    <submittedName>
        <fullName evidence="8">AGRE4 protein</fullName>
    </submittedName>
</protein>
<keyword evidence="9" id="KW-1185">Reference proteome</keyword>
<evidence type="ECO:0000256" key="1">
    <source>
        <dbReference type="ARBA" id="ARBA00004141"/>
    </source>
</evidence>
<dbReference type="InterPro" id="IPR000203">
    <property type="entry name" value="GPS"/>
</dbReference>